<reference evidence="1 2" key="2">
    <citation type="journal article" date="2022" name="Mol. Ecol. Resour.">
        <title>The genomes of chicory, endive, great burdock and yacon provide insights into Asteraceae paleo-polyploidization history and plant inulin production.</title>
        <authorList>
            <person name="Fan W."/>
            <person name="Wang S."/>
            <person name="Wang H."/>
            <person name="Wang A."/>
            <person name="Jiang F."/>
            <person name="Liu H."/>
            <person name="Zhao H."/>
            <person name="Xu D."/>
            <person name="Zhang Y."/>
        </authorList>
    </citation>
    <scope>NUCLEOTIDE SEQUENCE [LARGE SCALE GENOMIC DNA]</scope>
    <source>
        <strain evidence="2">cv. Niubang</strain>
    </source>
</reference>
<evidence type="ECO:0000313" key="2">
    <source>
        <dbReference type="Proteomes" id="UP001055879"/>
    </source>
</evidence>
<evidence type="ECO:0000313" key="1">
    <source>
        <dbReference type="EMBL" id="KAI3684708.1"/>
    </source>
</evidence>
<proteinExistence type="predicted"/>
<accession>A0ACB8YHS5</accession>
<gene>
    <name evidence="1" type="ORF">L6452_33933</name>
</gene>
<keyword evidence="2" id="KW-1185">Reference proteome</keyword>
<name>A0ACB8YHS5_ARCLA</name>
<dbReference type="Proteomes" id="UP001055879">
    <property type="component" value="Linkage Group LG12"/>
</dbReference>
<sequence length="98" mass="10921">MGLGFNSTVTPYQRDIIIGSTLDEDPSSTPSLRATSSTQRLCRRHTIDETKNSLKLYTSPPPTPPKSPINFLTINTTTTIASLFFLSFFFIIFCELSL</sequence>
<dbReference type="EMBL" id="CM042058">
    <property type="protein sequence ID" value="KAI3684708.1"/>
    <property type="molecule type" value="Genomic_DNA"/>
</dbReference>
<reference evidence="2" key="1">
    <citation type="journal article" date="2022" name="Mol. Ecol. Resour.">
        <title>The genomes of chicory, endive, great burdock and yacon provide insights into Asteraceae palaeo-polyploidization history and plant inulin production.</title>
        <authorList>
            <person name="Fan W."/>
            <person name="Wang S."/>
            <person name="Wang H."/>
            <person name="Wang A."/>
            <person name="Jiang F."/>
            <person name="Liu H."/>
            <person name="Zhao H."/>
            <person name="Xu D."/>
            <person name="Zhang Y."/>
        </authorList>
    </citation>
    <scope>NUCLEOTIDE SEQUENCE [LARGE SCALE GENOMIC DNA]</scope>
    <source>
        <strain evidence="2">cv. Niubang</strain>
    </source>
</reference>
<comment type="caution">
    <text evidence="1">The sequence shown here is derived from an EMBL/GenBank/DDBJ whole genome shotgun (WGS) entry which is preliminary data.</text>
</comment>
<organism evidence="1 2">
    <name type="scientific">Arctium lappa</name>
    <name type="common">Greater burdock</name>
    <name type="synonym">Lappa major</name>
    <dbReference type="NCBI Taxonomy" id="4217"/>
    <lineage>
        <taxon>Eukaryota</taxon>
        <taxon>Viridiplantae</taxon>
        <taxon>Streptophyta</taxon>
        <taxon>Embryophyta</taxon>
        <taxon>Tracheophyta</taxon>
        <taxon>Spermatophyta</taxon>
        <taxon>Magnoliopsida</taxon>
        <taxon>eudicotyledons</taxon>
        <taxon>Gunneridae</taxon>
        <taxon>Pentapetalae</taxon>
        <taxon>asterids</taxon>
        <taxon>campanulids</taxon>
        <taxon>Asterales</taxon>
        <taxon>Asteraceae</taxon>
        <taxon>Carduoideae</taxon>
        <taxon>Cardueae</taxon>
        <taxon>Arctiinae</taxon>
        <taxon>Arctium</taxon>
    </lineage>
</organism>
<protein>
    <submittedName>
        <fullName evidence="1">Uncharacterized protein</fullName>
    </submittedName>
</protein>